<dbReference type="Pfam" id="PF22145">
    <property type="entry name" value="GtfA_EBD"/>
    <property type="match status" value="1"/>
</dbReference>
<dbReference type="HAMAP" id="MF_01472">
    <property type="entry name" value="GtfA"/>
    <property type="match status" value="1"/>
</dbReference>
<feature type="binding site" evidence="11">
    <location>
        <begin position="381"/>
        <end position="382"/>
    </location>
    <ligand>
        <name>UDP</name>
        <dbReference type="ChEBI" id="CHEBI:58223"/>
    </ligand>
</feature>
<evidence type="ECO:0000256" key="3">
    <source>
        <dbReference type="ARBA" id="ARBA00009481"/>
    </source>
</evidence>
<evidence type="ECO:0000256" key="8">
    <source>
        <dbReference type="ARBA" id="ARBA00022741"/>
    </source>
</evidence>
<keyword evidence="15" id="KW-1185">Reference proteome</keyword>
<dbReference type="OrthoDB" id="9765175at2"/>
<evidence type="ECO:0000256" key="6">
    <source>
        <dbReference type="ARBA" id="ARBA00022676"/>
    </source>
</evidence>
<dbReference type="FunFam" id="3.40.50.2000:FF:000196">
    <property type="entry name" value="UDP-N-acetylglucosamine--peptide N-acetylglucosaminyltransferase GtfA subunit"/>
    <property type="match status" value="1"/>
</dbReference>
<comment type="catalytic activity">
    <reaction evidence="10 11">
        <text>L-seryl-[protein] + UDP-N-acetyl-alpha-D-glucosamine = 3-O-[N-acetyl-alpha-D-glucosaminyl]-L-seryl-[protein] + UDP + H(+)</text>
        <dbReference type="Rhea" id="RHEA:59872"/>
        <dbReference type="Rhea" id="RHEA-COMP:9863"/>
        <dbReference type="Rhea" id="RHEA-COMP:15471"/>
        <dbReference type="ChEBI" id="CHEBI:15378"/>
        <dbReference type="ChEBI" id="CHEBI:29999"/>
        <dbReference type="ChEBI" id="CHEBI:57705"/>
        <dbReference type="ChEBI" id="CHEBI:58223"/>
        <dbReference type="ChEBI" id="CHEBI:143279"/>
    </reaction>
</comment>
<evidence type="ECO:0000313" key="15">
    <source>
        <dbReference type="Proteomes" id="UP000268059"/>
    </source>
</evidence>
<evidence type="ECO:0000256" key="1">
    <source>
        <dbReference type="ARBA" id="ARBA00004236"/>
    </source>
</evidence>
<dbReference type="Proteomes" id="UP000268059">
    <property type="component" value="Chromosome"/>
</dbReference>
<dbReference type="GO" id="GO:0005886">
    <property type="term" value="C:plasma membrane"/>
    <property type="evidence" value="ECO:0007669"/>
    <property type="project" value="UniProtKB-SubCell"/>
</dbReference>
<reference evidence="14 15" key="1">
    <citation type="submission" date="2018-11" db="EMBL/GenBank/DDBJ databases">
        <title>Novel Erysipelotrichaceae bacterium isolated from small intestine of a swine.</title>
        <authorList>
            <person name="Kim J.S."/>
            <person name="Choe H."/>
            <person name="Lee Y.R."/>
            <person name="Kim K.M."/>
            <person name="Park D.S."/>
        </authorList>
    </citation>
    <scope>NUCLEOTIDE SEQUENCE [LARGE SCALE GENOMIC DNA]</scope>
    <source>
        <strain evidence="14 15">SG0102</strain>
    </source>
</reference>
<dbReference type="GO" id="GO:0016757">
    <property type="term" value="F:glycosyltransferase activity"/>
    <property type="evidence" value="ECO:0007669"/>
    <property type="project" value="UniProtKB-UniRule"/>
</dbReference>
<gene>
    <name evidence="14" type="primary">gtf1</name>
    <name evidence="11" type="synonym">gtfA</name>
    <name evidence="14" type="ORF">SG0102_22120</name>
</gene>
<comment type="function">
    <text evidence="11">Required for polymorphic O-glycosylation of the serine-rich repeat protein in this bacteria. Catalyzes the first step in glycosylation by transferring N-acetylglucosamine from UDP-GlcNAc to serine residues in the substrate protein. Part of the accessory SecA2/SecY2 system specifically required to export serine-rich repeat cell wall proteins usually encoded upstream in the same operon.</text>
</comment>
<evidence type="ECO:0000259" key="13">
    <source>
        <dbReference type="Pfam" id="PF22145"/>
    </source>
</evidence>
<evidence type="ECO:0000256" key="7">
    <source>
        <dbReference type="ARBA" id="ARBA00022679"/>
    </source>
</evidence>
<dbReference type="InParanoid" id="A0A3G9JS96"/>
<dbReference type="GO" id="GO:0000166">
    <property type="term" value="F:nucleotide binding"/>
    <property type="evidence" value="ECO:0007669"/>
    <property type="project" value="UniProtKB-KW"/>
</dbReference>
<comment type="similarity">
    <text evidence="3 11">Belongs to the glycosyltransferase group 1 family. Glycosyltransferase 4 subfamily.</text>
</comment>
<keyword evidence="7 11" id="KW-0808">Transferase</keyword>
<dbReference type="GO" id="GO:0017122">
    <property type="term" value="C:protein N-acetylglucosaminyltransferase complex"/>
    <property type="evidence" value="ECO:0007669"/>
    <property type="project" value="UniProtKB-UniRule"/>
</dbReference>
<keyword evidence="6 11" id="KW-0328">Glycosyltransferase</keyword>
<evidence type="ECO:0000256" key="9">
    <source>
        <dbReference type="ARBA" id="ARBA00023136"/>
    </source>
</evidence>
<dbReference type="EMBL" id="AP019309">
    <property type="protein sequence ID" value="BBH27278.1"/>
    <property type="molecule type" value="Genomic_DNA"/>
</dbReference>
<dbReference type="GO" id="GO:0005737">
    <property type="term" value="C:cytoplasm"/>
    <property type="evidence" value="ECO:0007669"/>
    <property type="project" value="UniProtKB-SubCell"/>
</dbReference>
<dbReference type="FunCoup" id="A0A3G9JS96">
    <property type="interactions" value="28"/>
</dbReference>
<feature type="binding site" evidence="11">
    <location>
        <begin position="401"/>
        <end position="404"/>
    </location>
    <ligand>
        <name>N-acetyl-D-glucosamine</name>
        <dbReference type="ChEBI" id="CHEBI:506227"/>
    </ligand>
</feature>
<organism evidence="14 15">
    <name type="scientific">Intestinibaculum porci</name>
    <dbReference type="NCBI Taxonomy" id="2487118"/>
    <lineage>
        <taxon>Bacteria</taxon>
        <taxon>Bacillati</taxon>
        <taxon>Bacillota</taxon>
        <taxon>Erysipelotrichia</taxon>
        <taxon>Erysipelotrichales</taxon>
        <taxon>Erysipelotrichaceae</taxon>
        <taxon>Intestinibaculum</taxon>
    </lineage>
</organism>
<evidence type="ECO:0000256" key="10">
    <source>
        <dbReference type="ARBA" id="ARBA00052053"/>
    </source>
</evidence>
<feature type="domain" description="Glycosyl transferase family 1" evidence="12">
    <location>
        <begin position="322"/>
        <end position="454"/>
    </location>
</feature>
<dbReference type="InterPro" id="IPR014267">
    <property type="entry name" value="GtfA"/>
</dbReference>
<feature type="binding site" evidence="11">
    <location>
        <begin position="16"/>
        <end position="19"/>
    </location>
    <ligand>
        <name>UDP</name>
        <dbReference type="ChEBI" id="CHEBI:58223"/>
    </ligand>
</feature>
<dbReference type="InterPro" id="IPR054396">
    <property type="entry name" value="GtfA_EBD"/>
</dbReference>
<dbReference type="EC" id="2.4.1.-" evidence="11"/>
<comment type="subunit">
    <text evidence="11">Forms a heterotetramer with 2 subunits each of GtfA and GtfB. Part of the accessory SecA2/SecY2 protein translocation apparatus.</text>
</comment>
<dbReference type="Gene3D" id="3.40.50.2000">
    <property type="entry name" value="Glycogen Phosphorylase B"/>
    <property type="match status" value="2"/>
</dbReference>
<protein>
    <recommendedName>
        <fullName evidence="11">UDP-N-acetylglucosamine--peptide N-acetylglucosaminyltransferase GtfA subunit</fullName>
        <ecNumber evidence="11">2.4.1.-</ecNumber>
    </recommendedName>
    <alternativeName>
        <fullName evidence="11">Glycosyltransferase GtfA</fullName>
    </alternativeName>
</protein>
<evidence type="ECO:0000313" key="14">
    <source>
        <dbReference type="EMBL" id="BBH27278.1"/>
    </source>
</evidence>
<dbReference type="UniPathway" id="UPA00378"/>
<dbReference type="NCBIfam" id="TIGR02918">
    <property type="entry name" value="accessory Sec system glycosyltransferase GtfA"/>
    <property type="match status" value="1"/>
</dbReference>
<dbReference type="SUPFAM" id="SSF53756">
    <property type="entry name" value="UDP-Glycosyltransferase/glycogen phosphorylase"/>
    <property type="match status" value="1"/>
</dbReference>
<name>A0A3G9JS96_9FIRM</name>
<keyword evidence="4 11" id="KW-1003">Cell membrane</keyword>
<proteinExistence type="inferred from homology"/>
<dbReference type="Pfam" id="PF00534">
    <property type="entry name" value="Glycos_transf_1"/>
    <property type="match status" value="1"/>
</dbReference>
<evidence type="ECO:0000256" key="4">
    <source>
        <dbReference type="ARBA" id="ARBA00022475"/>
    </source>
</evidence>
<evidence type="ECO:0000256" key="11">
    <source>
        <dbReference type="HAMAP-Rule" id="MF_01472"/>
    </source>
</evidence>
<dbReference type="RefSeq" id="WP_125120023.1">
    <property type="nucleotide sequence ID" value="NZ_AP019309.1"/>
</dbReference>
<sequence length="498" mass="58041">MTIYNINLGIGWASSGVEYAQAYRAKVLRKIHQNAKFIFMDMFQYENIEHMTRNIGLRDDEVIWLYQYFTDQEIAPTTYTAQVLESTFDRSDYQKEEREDRIVYTFPDERFYTAYLVRPHSHFIHRVEYVSRGKLIRKDYFTYDRLFTEYYAPKDNKAYLYRRCWLNKNGTIALEEMIDGENVTYRVGPQFFFNKEDFIGYFLSCLNFQKGDVMIIDRSTGMEGALLKNRGQAKVGVVIHAEHFNEDLMDEYNILWNNYYEYSFDQYQYVDFYIASTRLQAKTLREQFAHYYQATPRIVTIPVGSISELKHNPERRHHAYMTASRLASEKHVDYLVEAVALAHEVITDITFDIYGRGGEVELIEKTIKEHNASSYITMKGHQKLDEVFKNYEGYLSASGSEGFGLTLLEAVGSGLPIIGFDVTYGNTTFVKEGQNGYLIEKGDDEDKHSLVLKLSEAIIALAKRDDFAAMADVSYAIAKDYLDENVQKMWAELLEDVQ</sequence>
<evidence type="ECO:0000256" key="5">
    <source>
        <dbReference type="ARBA" id="ARBA00022490"/>
    </source>
</evidence>
<dbReference type="KEGG" id="ebm:SG0102_22120"/>
<keyword evidence="9 11" id="KW-0472">Membrane</keyword>
<evidence type="ECO:0000256" key="2">
    <source>
        <dbReference type="ARBA" id="ARBA00004922"/>
    </source>
</evidence>
<dbReference type="AlphaFoldDB" id="A0A3G9JS96"/>
<dbReference type="PANTHER" id="PTHR12526:SF629">
    <property type="entry name" value="TEICHURONIC ACID BIOSYNTHESIS GLYCOSYLTRANSFERASE TUAH-RELATED"/>
    <property type="match status" value="1"/>
</dbReference>
<dbReference type="PANTHER" id="PTHR12526">
    <property type="entry name" value="GLYCOSYLTRANSFERASE"/>
    <property type="match status" value="1"/>
</dbReference>
<feature type="domain" description="GtfA extended beta-sheet meander" evidence="13">
    <location>
        <begin position="97"/>
        <end position="187"/>
    </location>
</feature>
<accession>A0A3G9JS96</accession>
<evidence type="ECO:0000259" key="12">
    <source>
        <dbReference type="Pfam" id="PF00534"/>
    </source>
</evidence>
<comment type="pathway">
    <text evidence="2 11">Protein modification; protein glycosylation.</text>
</comment>
<keyword evidence="8 11" id="KW-0547">Nucleotide-binding</keyword>
<dbReference type="InterPro" id="IPR001296">
    <property type="entry name" value="Glyco_trans_1"/>
</dbReference>
<keyword evidence="5 11" id="KW-0963">Cytoplasm</keyword>
<comment type="subcellular location">
    <subcellularLocation>
        <location evidence="1 11">Cell membrane</location>
        <topology evidence="11">Peripheral membrane protein</topology>
    </subcellularLocation>
    <subcellularLocation>
        <location evidence="11">Cytoplasm</location>
    </subcellularLocation>
    <text evidence="11">Cell membrane association requires GtfB.</text>
</comment>
<feature type="binding site" evidence="11">
    <location>
        <position position="240"/>
    </location>
    <ligand>
        <name>N-acetyl-D-glucosamine</name>
        <dbReference type="ChEBI" id="CHEBI:506227"/>
    </ligand>
</feature>